<dbReference type="PROSITE" id="PS50928">
    <property type="entry name" value="ABC_TM1"/>
    <property type="match status" value="1"/>
</dbReference>
<keyword evidence="3" id="KW-1003">Cell membrane</keyword>
<evidence type="ECO:0000256" key="2">
    <source>
        <dbReference type="ARBA" id="ARBA00022448"/>
    </source>
</evidence>
<keyword evidence="4" id="KW-0997">Cell inner membrane</keyword>
<feature type="transmembrane region" description="Helical" evidence="8">
    <location>
        <begin position="180"/>
        <end position="199"/>
    </location>
</feature>
<dbReference type="InterPro" id="IPR000515">
    <property type="entry name" value="MetI-like"/>
</dbReference>
<feature type="transmembrane region" description="Helical" evidence="8">
    <location>
        <begin position="136"/>
        <end position="159"/>
    </location>
</feature>
<dbReference type="CDD" id="cd06261">
    <property type="entry name" value="TM_PBP2"/>
    <property type="match status" value="1"/>
</dbReference>
<dbReference type="GO" id="GO:0005886">
    <property type="term" value="C:plasma membrane"/>
    <property type="evidence" value="ECO:0007669"/>
    <property type="project" value="UniProtKB-SubCell"/>
</dbReference>
<dbReference type="PANTHER" id="PTHR43357:SF4">
    <property type="entry name" value="INNER MEMBRANE ABC TRANSPORTER PERMEASE PROTEIN YDCV"/>
    <property type="match status" value="1"/>
</dbReference>
<name>A0A101KXM5_RHILI</name>
<keyword evidence="7 8" id="KW-0472">Membrane</keyword>
<evidence type="ECO:0000256" key="8">
    <source>
        <dbReference type="RuleBase" id="RU363032"/>
    </source>
</evidence>
<sequence>MEMKPLTRVVLGLVCLLVAIWLVAPTLVVVPMSFNGNKSLAFPPQGFSWQWYQNFVANPEWSTSFLNSLKVASIVAVLATVLGTLAAFGLDRMKARPANLLRMLMLTPMVVPGVVLAIGIYAVYLDAQLVGTLPGFVLAHTILALPFVLIAVSANLEVFDRRLETAASSLGAGALTTFRTVTLPLILPGILSGLLFAFATSFDEIIVSLFITNPYLKTLPVQIFSSITRDADPTVAAVGTILLCATTILIGGGMLLLGRERKGRL</sequence>
<feature type="transmembrane region" description="Helical" evidence="8">
    <location>
        <begin position="65"/>
        <end position="88"/>
    </location>
</feature>
<comment type="caution">
    <text evidence="10">The sequence shown here is derived from an EMBL/GenBank/DDBJ whole genome shotgun (WGS) entry which is preliminary data.</text>
</comment>
<evidence type="ECO:0000256" key="6">
    <source>
        <dbReference type="ARBA" id="ARBA00022989"/>
    </source>
</evidence>
<evidence type="ECO:0000313" key="11">
    <source>
        <dbReference type="Proteomes" id="UP000053176"/>
    </source>
</evidence>
<dbReference type="Pfam" id="PF00528">
    <property type="entry name" value="BPD_transp_1"/>
    <property type="match status" value="1"/>
</dbReference>
<dbReference type="InterPro" id="IPR035906">
    <property type="entry name" value="MetI-like_sf"/>
</dbReference>
<feature type="transmembrane region" description="Helical" evidence="8">
    <location>
        <begin position="235"/>
        <end position="257"/>
    </location>
</feature>
<evidence type="ECO:0000256" key="3">
    <source>
        <dbReference type="ARBA" id="ARBA00022475"/>
    </source>
</evidence>
<dbReference type="AlphaFoldDB" id="A0A101KXM5"/>
<evidence type="ECO:0000256" key="4">
    <source>
        <dbReference type="ARBA" id="ARBA00022519"/>
    </source>
</evidence>
<keyword evidence="5 8" id="KW-0812">Transmembrane</keyword>
<comment type="subcellular location">
    <subcellularLocation>
        <location evidence="1">Cell inner membrane</location>
        <topology evidence="1">Multi-pass membrane protein</topology>
    </subcellularLocation>
    <subcellularLocation>
        <location evidence="8">Cell membrane</location>
        <topology evidence="8">Multi-pass membrane protein</topology>
    </subcellularLocation>
</comment>
<comment type="similarity">
    <text evidence="8">Belongs to the binding-protein-dependent transport system permease family.</text>
</comment>
<gene>
    <name evidence="10" type="ORF">AU467_00765</name>
</gene>
<dbReference type="Proteomes" id="UP000053176">
    <property type="component" value="Unassembled WGS sequence"/>
</dbReference>
<keyword evidence="6 8" id="KW-1133">Transmembrane helix</keyword>
<dbReference type="OrthoDB" id="8156137at2"/>
<dbReference type="PANTHER" id="PTHR43357">
    <property type="entry name" value="INNER MEMBRANE ABC TRANSPORTER PERMEASE PROTEIN YDCV"/>
    <property type="match status" value="1"/>
</dbReference>
<dbReference type="SUPFAM" id="SSF161098">
    <property type="entry name" value="MetI-like"/>
    <property type="match status" value="1"/>
</dbReference>
<evidence type="ECO:0000259" key="9">
    <source>
        <dbReference type="PROSITE" id="PS50928"/>
    </source>
</evidence>
<evidence type="ECO:0000256" key="5">
    <source>
        <dbReference type="ARBA" id="ARBA00022692"/>
    </source>
</evidence>
<evidence type="ECO:0000256" key="1">
    <source>
        <dbReference type="ARBA" id="ARBA00004429"/>
    </source>
</evidence>
<dbReference type="GO" id="GO:0055085">
    <property type="term" value="P:transmembrane transport"/>
    <property type="evidence" value="ECO:0007669"/>
    <property type="project" value="InterPro"/>
</dbReference>
<evidence type="ECO:0000256" key="7">
    <source>
        <dbReference type="ARBA" id="ARBA00023136"/>
    </source>
</evidence>
<feature type="transmembrane region" description="Helical" evidence="8">
    <location>
        <begin position="100"/>
        <end position="124"/>
    </location>
</feature>
<dbReference type="EMBL" id="LPWA01000001">
    <property type="protein sequence ID" value="KUM28846.1"/>
    <property type="molecule type" value="Genomic_DNA"/>
</dbReference>
<reference evidence="10 11" key="1">
    <citation type="submission" date="2015-12" db="EMBL/GenBank/DDBJ databases">
        <title>Draft genome sequence of Mesorhizobium sp. UFLA 01-765, a multitolerant efficient symbiont and plant-growth promoting strain isolated from Zn-mining soil using Leucaena leucocephala as a trap plant.</title>
        <authorList>
            <person name="Rangel W.M."/>
            <person name="Thijs S."/>
            <person name="Longatti S.M."/>
            <person name="Moreira F.M."/>
            <person name="Weyens N."/>
            <person name="Vangronsveld J."/>
            <person name="Van Hamme J.D."/>
            <person name="Bottos E.M."/>
            <person name="Rineau F."/>
        </authorList>
    </citation>
    <scope>NUCLEOTIDE SEQUENCE [LARGE SCALE GENOMIC DNA]</scope>
    <source>
        <strain evidence="10 11">UFLA 01-765</strain>
    </source>
</reference>
<accession>A0A101KXM5</accession>
<feature type="domain" description="ABC transmembrane type-1" evidence="9">
    <location>
        <begin position="65"/>
        <end position="253"/>
    </location>
</feature>
<organism evidence="10 11">
    <name type="scientific">Rhizobium loti</name>
    <name type="common">Mesorhizobium loti</name>
    <dbReference type="NCBI Taxonomy" id="381"/>
    <lineage>
        <taxon>Bacteria</taxon>
        <taxon>Pseudomonadati</taxon>
        <taxon>Pseudomonadota</taxon>
        <taxon>Alphaproteobacteria</taxon>
        <taxon>Hyphomicrobiales</taxon>
        <taxon>Phyllobacteriaceae</taxon>
        <taxon>Mesorhizobium</taxon>
    </lineage>
</organism>
<protein>
    <submittedName>
        <fullName evidence="10">Polyamine ABC transporter permease</fullName>
    </submittedName>
</protein>
<dbReference type="Gene3D" id="1.10.3720.10">
    <property type="entry name" value="MetI-like"/>
    <property type="match status" value="1"/>
</dbReference>
<keyword evidence="2 8" id="KW-0813">Transport</keyword>
<evidence type="ECO:0000313" key="10">
    <source>
        <dbReference type="EMBL" id="KUM28846.1"/>
    </source>
</evidence>
<proteinExistence type="inferred from homology"/>